<organism evidence="1 2">
    <name type="scientific">Petralouisia muris</name>
    <dbReference type="NCBI Taxonomy" id="3032872"/>
    <lineage>
        <taxon>Bacteria</taxon>
        <taxon>Bacillati</taxon>
        <taxon>Bacillota</taxon>
        <taxon>Clostridia</taxon>
        <taxon>Lachnospirales</taxon>
        <taxon>Lachnospiraceae</taxon>
        <taxon>Petralouisia</taxon>
    </lineage>
</organism>
<dbReference type="EMBL" id="SRYA01000005">
    <property type="protein sequence ID" value="TGY97687.1"/>
    <property type="molecule type" value="Genomic_DNA"/>
</dbReference>
<comment type="caution">
    <text evidence="1">The sequence shown here is derived from an EMBL/GenBank/DDBJ whole genome shotgun (WGS) entry which is preliminary data.</text>
</comment>
<evidence type="ECO:0000313" key="1">
    <source>
        <dbReference type="EMBL" id="TGY97687.1"/>
    </source>
</evidence>
<protein>
    <submittedName>
        <fullName evidence="1">LysR family transcriptional regulator</fullName>
    </submittedName>
</protein>
<reference evidence="1" key="1">
    <citation type="submission" date="2019-04" db="EMBL/GenBank/DDBJ databases">
        <title>Microbes associate with the intestines of laboratory mice.</title>
        <authorList>
            <person name="Navarre W."/>
            <person name="Wong E."/>
            <person name="Huang K."/>
            <person name="Tropini C."/>
            <person name="Ng K."/>
            <person name="Yu B."/>
        </authorList>
    </citation>
    <scope>NUCLEOTIDE SEQUENCE</scope>
    <source>
        <strain evidence="1">NM01_1-7b</strain>
    </source>
</reference>
<gene>
    <name evidence="1" type="ORF">E5329_03530</name>
</gene>
<proteinExistence type="predicted"/>
<evidence type="ECO:0000313" key="2">
    <source>
        <dbReference type="Proteomes" id="UP000304953"/>
    </source>
</evidence>
<name>A0AC61S066_9FIRM</name>
<dbReference type="Proteomes" id="UP000304953">
    <property type="component" value="Unassembled WGS sequence"/>
</dbReference>
<accession>A0AC61S066</accession>
<sequence length="292" mass="33291">MATLKQLKTFIAVAEYKKMSEAAKRLYISQPTVSQIISDLENEYQTRLFERFPKELKITPSGQMLLESAREIAASHEHLEQSMKHANSLRPLRIGATLTVGNTLMGSLVETLTLQSPDIDVKVFIDNTQLIEHRMIHNELDIALVEGIIVHQEIMTEPVLEDTLCIICGKGHPFAGRSSIAIEELRHQDFIIWEKGNGTRAIFENIMLHSHIPFAIKWECSGRCGIVDAVRHNLGLGVLSRRCAAEYEEKGDIFVCQIENVSMKRYFYLCYNHCRPVTSQMQEFSDLIKNME</sequence>
<keyword evidence="2" id="KW-1185">Reference proteome</keyword>